<feature type="domain" description="Polymerase nucleotidyl transferase" evidence="1">
    <location>
        <begin position="23"/>
        <end position="58"/>
    </location>
</feature>
<dbReference type="RefSeq" id="WP_268922656.1">
    <property type="nucleotide sequence ID" value="NZ_JAPTGC010000004.1"/>
</dbReference>
<evidence type="ECO:0000313" key="2">
    <source>
        <dbReference type="EMBL" id="MCZ0862411.1"/>
    </source>
</evidence>
<dbReference type="Gene3D" id="3.30.460.10">
    <property type="entry name" value="Beta Polymerase, domain 2"/>
    <property type="match status" value="1"/>
</dbReference>
<organism evidence="2 3">
    <name type="scientific">Methanocorpusculum vombati</name>
    <dbReference type="NCBI Taxonomy" id="3002864"/>
    <lineage>
        <taxon>Archaea</taxon>
        <taxon>Methanobacteriati</taxon>
        <taxon>Methanobacteriota</taxon>
        <taxon>Stenosarchaea group</taxon>
        <taxon>Methanomicrobia</taxon>
        <taxon>Methanomicrobiales</taxon>
        <taxon>Methanocorpusculaceae</taxon>
        <taxon>Methanocorpusculum</taxon>
    </lineage>
</organism>
<dbReference type="Proteomes" id="UP001141336">
    <property type="component" value="Unassembled WGS sequence"/>
</dbReference>
<gene>
    <name evidence="2" type="ORF">O0S09_03965</name>
</gene>
<dbReference type="InterPro" id="IPR002934">
    <property type="entry name" value="Polymerase_NTP_transf_dom"/>
</dbReference>
<sequence length="74" mass="8301">MDEPYISIKSYILKTIEQELPCLRKSYDIAEIGIFGSVSQGEDTPESDIDILYTFQPGKATCQPCNPSQPYRPA</sequence>
<accession>A0ABT4ILJ4</accession>
<keyword evidence="3" id="KW-1185">Reference proteome</keyword>
<proteinExistence type="predicted"/>
<name>A0ABT4ILJ4_9EURY</name>
<evidence type="ECO:0000259" key="1">
    <source>
        <dbReference type="Pfam" id="PF01909"/>
    </source>
</evidence>
<reference evidence="2" key="1">
    <citation type="submission" date="2022-12" db="EMBL/GenBank/DDBJ databases">
        <title>Isolation and characterisation of novel Methanocorpusculum spp. from native Australian herbivores indicates the genus is ancestrally host-associated.</title>
        <authorList>
            <person name="Volmer J.G."/>
            <person name="Soo R.M."/>
            <person name="Evans P.N."/>
            <person name="Hoedt E.C."/>
            <person name="Astorga Alsina A.L."/>
            <person name="Woodcroft B.J."/>
            <person name="Tyson G.W."/>
            <person name="Hugenholtz P."/>
            <person name="Morrison M."/>
        </authorList>
    </citation>
    <scope>NUCLEOTIDE SEQUENCE</scope>
    <source>
        <strain evidence="2">CW153</strain>
    </source>
</reference>
<dbReference type="SUPFAM" id="SSF81301">
    <property type="entry name" value="Nucleotidyltransferase"/>
    <property type="match status" value="1"/>
</dbReference>
<comment type="caution">
    <text evidence="2">The sequence shown here is derived from an EMBL/GenBank/DDBJ whole genome shotgun (WGS) entry which is preliminary data.</text>
</comment>
<protein>
    <submittedName>
        <fullName evidence="2">Nucleotidyltransferase domain-containing protein</fullName>
    </submittedName>
</protein>
<evidence type="ECO:0000313" key="3">
    <source>
        <dbReference type="Proteomes" id="UP001141336"/>
    </source>
</evidence>
<dbReference type="CDD" id="cd05403">
    <property type="entry name" value="NT_KNTase_like"/>
    <property type="match status" value="1"/>
</dbReference>
<dbReference type="Pfam" id="PF01909">
    <property type="entry name" value="NTP_transf_2"/>
    <property type="match status" value="1"/>
</dbReference>
<dbReference type="InterPro" id="IPR043519">
    <property type="entry name" value="NT_sf"/>
</dbReference>
<dbReference type="EMBL" id="JAPTGC010000004">
    <property type="protein sequence ID" value="MCZ0862411.1"/>
    <property type="molecule type" value="Genomic_DNA"/>
</dbReference>